<dbReference type="EMBL" id="JAOQAZ010000003">
    <property type="protein sequence ID" value="KAJ4268698.1"/>
    <property type="molecule type" value="Genomic_DNA"/>
</dbReference>
<reference evidence="7" key="1">
    <citation type="submission" date="2022-09" db="EMBL/GenBank/DDBJ databases">
        <title>Fusarium specimens isolated from Avocado Roots.</title>
        <authorList>
            <person name="Stajich J."/>
            <person name="Roper C."/>
            <person name="Heimlech-Rivalta G."/>
        </authorList>
    </citation>
    <scope>NUCLEOTIDE SEQUENCE</scope>
    <source>
        <strain evidence="7">CF00136</strain>
    </source>
</reference>
<dbReference type="AlphaFoldDB" id="A0A9W8VIW9"/>
<keyword evidence="5" id="KW-0472">Membrane</keyword>
<dbReference type="PANTHER" id="PTHR16932">
    <property type="entry name" value="INTERFERON ALPHA-INDUCIBLE PROTEIN 27"/>
    <property type="match status" value="1"/>
</dbReference>
<proteinExistence type="inferred from homology"/>
<evidence type="ECO:0000256" key="3">
    <source>
        <dbReference type="ARBA" id="ARBA00022692"/>
    </source>
</evidence>
<dbReference type="InterPro" id="IPR038213">
    <property type="entry name" value="IFI6/IFI27-like_sf"/>
</dbReference>
<dbReference type="Pfam" id="PF06140">
    <property type="entry name" value="Ifi-6-16"/>
    <property type="match status" value="1"/>
</dbReference>
<dbReference type="OrthoDB" id="440424at2759"/>
<keyword evidence="8" id="KW-1185">Reference proteome</keyword>
<evidence type="ECO:0000313" key="7">
    <source>
        <dbReference type="EMBL" id="KAJ4268698.1"/>
    </source>
</evidence>
<accession>A0A9W8VIW9</accession>
<feature type="compositionally biased region" description="Acidic residues" evidence="6">
    <location>
        <begin position="118"/>
        <end position="132"/>
    </location>
</feature>
<comment type="similarity">
    <text evidence="2">Belongs to the IFI6/IFI27 family.</text>
</comment>
<evidence type="ECO:0000256" key="1">
    <source>
        <dbReference type="ARBA" id="ARBA00004141"/>
    </source>
</evidence>
<keyword evidence="4" id="KW-1133">Transmembrane helix</keyword>
<dbReference type="InterPro" id="IPR009311">
    <property type="entry name" value="IFI6/IFI27-like"/>
</dbReference>
<comment type="subcellular location">
    <subcellularLocation>
        <location evidence="1">Membrane</location>
        <topology evidence="1">Multi-pass membrane protein</topology>
    </subcellularLocation>
</comment>
<feature type="region of interest" description="Disordered" evidence="6">
    <location>
        <begin position="114"/>
        <end position="141"/>
    </location>
</feature>
<evidence type="ECO:0000256" key="5">
    <source>
        <dbReference type="ARBA" id="ARBA00023136"/>
    </source>
</evidence>
<comment type="caution">
    <text evidence="7">The sequence shown here is derived from an EMBL/GenBank/DDBJ whole genome shotgun (WGS) entry which is preliminary data.</text>
</comment>
<dbReference type="GO" id="GO:0016020">
    <property type="term" value="C:membrane"/>
    <property type="evidence" value="ECO:0007669"/>
    <property type="project" value="UniProtKB-SubCell"/>
</dbReference>
<name>A0A9W8VIW9_9HYPO</name>
<dbReference type="Proteomes" id="UP001152049">
    <property type="component" value="Unassembled WGS sequence"/>
</dbReference>
<protein>
    <submittedName>
        <fullName evidence="7">Uncharacterized protein</fullName>
    </submittedName>
</protein>
<dbReference type="Gene3D" id="6.10.110.10">
    <property type="match status" value="1"/>
</dbReference>
<evidence type="ECO:0000313" key="8">
    <source>
        <dbReference type="Proteomes" id="UP001152049"/>
    </source>
</evidence>
<organism evidence="7 8">
    <name type="scientific">Fusarium torreyae</name>
    <dbReference type="NCBI Taxonomy" id="1237075"/>
    <lineage>
        <taxon>Eukaryota</taxon>
        <taxon>Fungi</taxon>
        <taxon>Dikarya</taxon>
        <taxon>Ascomycota</taxon>
        <taxon>Pezizomycotina</taxon>
        <taxon>Sordariomycetes</taxon>
        <taxon>Hypocreomycetidae</taxon>
        <taxon>Hypocreales</taxon>
        <taxon>Nectriaceae</taxon>
        <taxon>Fusarium</taxon>
    </lineage>
</organism>
<keyword evidence="3" id="KW-0812">Transmembrane</keyword>
<gene>
    <name evidence="7" type="ORF">NW762_002765</name>
</gene>
<evidence type="ECO:0000256" key="6">
    <source>
        <dbReference type="SAM" id="MobiDB-lite"/>
    </source>
</evidence>
<evidence type="ECO:0000256" key="2">
    <source>
        <dbReference type="ARBA" id="ARBA00007262"/>
    </source>
</evidence>
<evidence type="ECO:0000256" key="4">
    <source>
        <dbReference type="ARBA" id="ARBA00022989"/>
    </source>
</evidence>
<dbReference type="PANTHER" id="PTHR16932:SF18">
    <property type="entry name" value="INTERFERON, ALPHA-INDUCIBLE PROTEIN 27-LIKE 2"/>
    <property type="match status" value="1"/>
</dbReference>
<sequence>MFGQAKSFVFAAANSTFEYAKANPGSAAAMGAGLAVVAAPAFVASPALAAAGFGANGIVGGSVAAGAQSVIGNVVAPGVFATLQSAGAGGYGVAVVHGIVQGAGVIATAAGLKSPPCECDDEAKSDEGDSSTDVDNIKKSG</sequence>